<organism evidence="1 2">
    <name type="scientific">Oryza sativa subsp. japonica</name>
    <name type="common">Rice</name>
    <dbReference type="NCBI Taxonomy" id="39947"/>
    <lineage>
        <taxon>Eukaryota</taxon>
        <taxon>Viridiplantae</taxon>
        <taxon>Streptophyta</taxon>
        <taxon>Embryophyta</taxon>
        <taxon>Tracheophyta</taxon>
        <taxon>Spermatophyta</taxon>
        <taxon>Magnoliopsida</taxon>
        <taxon>Liliopsida</taxon>
        <taxon>Poales</taxon>
        <taxon>Poaceae</taxon>
        <taxon>BOP clade</taxon>
        <taxon>Oryzoideae</taxon>
        <taxon>Oryzeae</taxon>
        <taxon>Oryzinae</taxon>
        <taxon>Oryza</taxon>
        <taxon>Oryza sativa</taxon>
    </lineage>
</organism>
<keyword evidence="2" id="KW-1185">Reference proteome</keyword>
<gene>
    <name evidence="1" type="ordered locus">Os04g0649150</name>
    <name evidence="1" type="ORF">OSNPB_040649150</name>
</gene>
<dbReference type="AlphaFoldDB" id="A0A0P0WFL9"/>
<reference evidence="2" key="1">
    <citation type="journal article" date="2005" name="Nature">
        <title>The map-based sequence of the rice genome.</title>
        <authorList>
            <consortium name="International rice genome sequencing project (IRGSP)"/>
            <person name="Matsumoto T."/>
            <person name="Wu J."/>
            <person name="Kanamori H."/>
            <person name="Katayose Y."/>
            <person name="Fujisawa M."/>
            <person name="Namiki N."/>
            <person name="Mizuno H."/>
            <person name="Yamamoto K."/>
            <person name="Antonio B.A."/>
            <person name="Baba T."/>
            <person name="Sakata K."/>
            <person name="Nagamura Y."/>
            <person name="Aoki H."/>
            <person name="Arikawa K."/>
            <person name="Arita K."/>
            <person name="Bito T."/>
            <person name="Chiden Y."/>
            <person name="Fujitsuka N."/>
            <person name="Fukunaka R."/>
            <person name="Hamada M."/>
            <person name="Harada C."/>
            <person name="Hayashi A."/>
            <person name="Hijishita S."/>
            <person name="Honda M."/>
            <person name="Hosokawa S."/>
            <person name="Ichikawa Y."/>
            <person name="Idonuma A."/>
            <person name="Iijima M."/>
            <person name="Ikeda M."/>
            <person name="Ikeno M."/>
            <person name="Ito K."/>
            <person name="Ito S."/>
            <person name="Ito T."/>
            <person name="Ito Y."/>
            <person name="Ito Y."/>
            <person name="Iwabuchi A."/>
            <person name="Kamiya K."/>
            <person name="Karasawa W."/>
            <person name="Kurita K."/>
            <person name="Katagiri S."/>
            <person name="Kikuta A."/>
            <person name="Kobayashi H."/>
            <person name="Kobayashi N."/>
            <person name="Machita K."/>
            <person name="Maehara T."/>
            <person name="Masukawa M."/>
            <person name="Mizubayashi T."/>
            <person name="Mukai Y."/>
            <person name="Nagasaki H."/>
            <person name="Nagata Y."/>
            <person name="Naito S."/>
            <person name="Nakashima M."/>
            <person name="Nakama Y."/>
            <person name="Nakamichi Y."/>
            <person name="Nakamura M."/>
            <person name="Meguro A."/>
            <person name="Negishi M."/>
            <person name="Ohta I."/>
            <person name="Ohta T."/>
            <person name="Okamoto M."/>
            <person name="Ono N."/>
            <person name="Saji S."/>
            <person name="Sakaguchi M."/>
            <person name="Sakai K."/>
            <person name="Shibata M."/>
            <person name="Shimokawa T."/>
            <person name="Song J."/>
            <person name="Takazaki Y."/>
            <person name="Terasawa K."/>
            <person name="Tsugane M."/>
            <person name="Tsuji K."/>
            <person name="Ueda S."/>
            <person name="Waki K."/>
            <person name="Yamagata H."/>
            <person name="Yamamoto M."/>
            <person name="Yamamoto S."/>
            <person name="Yamane H."/>
            <person name="Yoshiki S."/>
            <person name="Yoshihara R."/>
            <person name="Yukawa K."/>
            <person name="Zhong H."/>
            <person name="Yano M."/>
            <person name="Yuan Q."/>
            <person name="Ouyang S."/>
            <person name="Liu J."/>
            <person name="Jones K.M."/>
            <person name="Gansberger K."/>
            <person name="Moffat K."/>
            <person name="Hill J."/>
            <person name="Bera J."/>
            <person name="Fadrosh D."/>
            <person name="Jin S."/>
            <person name="Johri S."/>
            <person name="Kim M."/>
            <person name="Overton L."/>
            <person name="Reardon M."/>
            <person name="Tsitrin T."/>
            <person name="Vuong H."/>
            <person name="Weaver B."/>
            <person name="Ciecko A."/>
            <person name="Tallon L."/>
            <person name="Jackson J."/>
            <person name="Pai G."/>
            <person name="Aken S.V."/>
            <person name="Utterback T."/>
            <person name="Reidmuller S."/>
            <person name="Feldblyum T."/>
            <person name="Hsiao J."/>
            <person name="Zismann V."/>
            <person name="Iobst S."/>
            <person name="de Vazeille A.R."/>
            <person name="Buell C.R."/>
            <person name="Ying K."/>
            <person name="Li Y."/>
            <person name="Lu T."/>
            <person name="Huang Y."/>
            <person name="Zhao Q."/>
            <person name="Feng Q."/>
            <person name="Zhang L."/>
            <person name="Zhu J."/>
            <person name="Weng Q."/>
            <person name="Mu J."/>
            <person name="Lu Y."/>
            <person name="Fan D."/>
            <person name="Liu Y."/>
            <person name="Guan J."/>
            <person name="Zhang Y."/>
            <person name="Yu S."/>
            <person name="Liu X."/>
            <person name="Zhang Y."/>
            <person name="Hong G."/>
            <person name="Han B."/>
            <person name="Choisne N."/>
            <person name="Demange N."/>
            <person name="Orjeda G."/>
            <person name="Samain S."/>
            <person name="Cattolico L."/>
            <person name="Pelletier E."/>
            <person name="Couloux A."/>
            <person name="Segurens B."/>
            <person name="Wincker P."/>
            <person name="D'Hont A."/>
            <person name="Scarpelli C."/>
            <person name="Weissenbach J."/>
            <person name="Salanoubat M."/>
            <person name="Quetier F."/>
            <person name="Yu Y."/>
            <person name="Kim H.R."/>
            <person name="Rambo T."/>
            <person name="Currie J."/>
            <person name="Collura K."/>
            <person name="Luo M."/>
            <person name="Yang T."/>
            <person name="Ammiraju J.S.S."/>
            <person name="Engler F."/>
            <person name="Soderlund C."/>
            <person name="Wing R.A."/>
            <person name="Palmer L.E."/>
            <person name="de la Bastide M."/>
            <person name="Spiegel L."/>
            <person name="Nascimento L."/>
            <person name="Zutavern T."/>
            <person name="O'Shaughnessy A."/>
            <person name="Dike S."/>
            <person name="Dedhia N."/>
            <person name="Preston R."/>
            <person name="Balija V."/>
            <person name="McCombie W.R."/>
            <person name="Chow T."/>
            <person name="Chen H."/>
            <person name="Chung M."/>
            <person name="Chen C."/>
            <person name="Shaw J."/>
            <person name="Wu H."/>
            <person name="Hsiao K."/>
            <person name="Chao Y."/>
            <person name="Chu M."/>
            <person name="Cheng C."/>
            <person name="Hour A."/>
            <person name="Lee P."/>
            <person name="Lin S."/>
            <person name="Lin Y."/>
            <person name="Liou J."/>
            <person name="Liu S."/>
            <person name="Hsing Y."/>
            <person name="Raghuvanshi S."/>
            <person name="Mohanty A."/>
            <person name="Bharti A.K."/>
            <person name="Gaur A."/>
            <person name="Gupta V."/>
            <person name="Kumar D."/>
            <person name="Ravi V."/>
            <person name="Vij S."/>
            <person name="Kapur A."/>
            <person name="Khurana P."/>
            <person name="Khurana P."/>
            <person name="Khurana J.P."/>
            <person name="Tyagi A.K."/>
            <person name="Gaikwad K."/>
            <person name="Singh A."/>
            <person name="Dalal V."/>
            <person name="Srivastava S."/>
            <person name="Dixit A."/>
            <person name="Pal A.K."/>
            <person name="Ghazi I.A."/>
            <person name="Yadav M."/>
            <person name="Pandit A."/>
            <person name="Bhargava A."/>
            <person name="Sureshbabu K."/>
            <person name="Batra K."/>
            <person name="Sharma T.R."/>
            <person name="Mohapatra T."/>
            <person name="Singh N.K."/>
            <person name="Messing J."/>
            <person name="Nelson A.B."/>
            <person name="Fuks G."/>
            <person name="Kavchok S."/>
            <person name="Keizer G."/>
            <person name="Linton E."/>
            <person name="Llaca V."/>
            <person name="Song R."/>
            <person name="Tanyolac B."/>
            <person name="Young S."/>
            <person name="Ho-Il K."/>
            <person name="Hahn J.H."/>
            <person name="Sangsakoo G."/>
            <person name="Vanavichit A."/>
            <person name="de Mattos Luiz.A.T."/>
            <person name="Zimmer P.D."/>
            <person name="Malone G."/>
            <person name="Dellagostin O."/>
            <person name="de Oliveira A.C."/>
            <person name="Bevan M."/>
            <person name="Bancroft I."/>
            <person name="Minx P."/>
            <person name="Cordum H."/>
            <person name="Wilson R."/>
            <person name="Cheng Z."/>
            <person name="Jin W."/>
            <person name="Jiang J."/>
            <person name="Leong S.A."/>
            <person name="Iwama H."/>
            <person name="Gojobori T."/>
            <person name="Itoh T."/>
            <person name="Niimura Y."/>
            <person name="Fujii Y."/>
            <person name="Habara T."/>
            <person name="Sakai H."/>
            <person name="Sato Y."/>
            <person name="Wilson G."/>
            <person name="Kumar K."/>
            <person name="McCouch S."/>
            <person name="Juretic N."/>
            <person name="Hoen D."/>
            <person name="Wright S."/>
            <person name="Bruskiewich R."/>
            <person name="Bureau T."/>
            <person name="Miyao A."/>
            <person name="Hirochika H."/>
            <person name="Nishikawa T."/>
            <person name="Kadowaki K."/>
            <person name="Sugiura M."/>
            <person name="Burr B."/>
            <person name="Sasaki T."/>
        </authorList>
    </citation>
    <scope>NUCLEOTIDE SEQUENCE [LARGE SCALE GENOMIC DNA]</scope>
    <source>
        <strain evidence="2">cv. Nipponbare</strain>
    </source>
</reference>
<dbReference type="EMBL" id="AP014960">
    <property type="protein sequence ID" value="BAS91341.1"/>
    <property type="molecule type" value="Genomic_DNA"/>
</dbReference>
<name>A0A0P0WFL9_ORYSJ</name>
<accession>A0A0P0WFL9</accession>
<dbReference type="Gramene" id="Os04t0649150-00">
    <property type="protein sequence ID" value="Os04t0649150-00"/>
    <property type="gene ID" value="Os04g0649150"/>
</dbReference>
<reference evidence="1 2" key="3">
    <citation type="journal article" date="2013" name="Rice">
        <title>Improvement of the Oryza sativa Nipponbare reference genome using next generation sequence and optical map data.</title>
        <authorList>
            <person name="Kawahara Y."/>
            <person name="de la Bastide M."/>
            <person name="Hamilton J.P."/>
            <person name="Kanamori H."/>
            <person name="McCombie W.R."/>
            <person name="Ouyang S."/>
            <person name="Schwartz D.C."/>
            <person name="Tanaka T."/>
            <person name="Wu J."/>
            <person name="Zhou S."/>
            <person name="Childs K.L."/>
            <person name="Davidson R.M."/>
            <person name="Lin H."/>
            <person name="Quesada-Ocampo L."/>
            <person name="Vaillancourt B."/>
            <person name="Sakai H."/>
            <person name="Lee S.S."/>
            <person name="Kim J."/>
            <person name="Numa H."/>
            <person name="Itoh T."/>
            <person name="Buell C.R."/>
            <person name="Matsumoto T."/>
        </authorList>
    </citation>
    <scope>NUCLEOTIDE SEQUENCE [LARGE SCALE GENOMIC DNA]</scope>
    <source>
        <strain evidence="2">cv. Nipponbare</strain>
    </source>
</reference>
<reference evidence="1 2" key="2">
    <citation type="journal article" date="2013" name="Plant Cell Physiol.">
        <title>Rice Annotation Project Database (RAP-DB): an integrative and interactive database for rice genomics.</title>
        <authorList>
            <person name="Sakai H."/>
            <person name="Lee S.S."/>
            <person name="Tanaka T."/>
            <person name="Numa H."/>
            <person name="Kim J."/>
            <person name="Kawahara Y."/>
            <person name="Wakimoto H."/>
            <person name="Yang C.C."/>
            <person name="Iwamoto M."/>
            <person name="Abe T."/>
            <person name="Yamada Y."/>
            <person name="Muto A."/>
            <person name="Inokuchi H."/>
            <person name="Ikemura T."/>
            <person name="Matsumoto T."/>
            <person name="Sasaki T."/>
            <person name="Itoh T."/>
        </authorList>
    </citation>
    <scope>NUCLEOTIDE SEQUENCE [LARGE SCALE GENOMIC DNA]</scope>
    <source>
        <strain evidence="2">cv. Nipponbare</strain>
    </source>
</reference>
<dbReference type="PaxDb" id="39947-A0A0P0WFL9"/>
<sequence>MSELDGFPSSLIVDSPSTPCAIIFPVSFNALSSARRLEAFPSDSSHLETGILFLKISESSSALYPISIKLDTDTIAICILLGVLGSHMPSVVWIPVCLITGTTSSPELLFISKFFMIVSLMSDTSWSEKQWLIIQSSVILISSTNLSTSVLPYKSSLHPRTKFCSTEVSSDVFHRNARAT</sequence>
<dbReference type="InParanoid" id="A0A0P0WFL9"/>
<protein>
    <submittedName>
        <fullName evidence="1">Os04g0649150 protein</fullName>
    </submittedName>
</protein>
<dbReference type="Proteomes" id="UP000059680">
    <property type="component" value="Chromosome 4"/>
</dbReference>
<evidence type="ECO:0000313" key="2">
    <source>
        <dbReference type="Proteomes" id="UP000059680"/>
    </source>
</evidence>
<proteinExistence type="predicted"/>
<evidence type="ECO:0000313" key="1">
    <source>
        <dbReference type="EMBL" id="BAS91341.1"/>
    </source>
</evidence>